<dbReference type="GO" id="GO:0007602">
    <property type="term" value="P:phototransduction"/>
    <property type="evidence" value="ECO:0007669"/>
    <property type="project" value="InterPro"/>
</dbReference>
<evidence type="ECO:0000256" key="5">
    <source>
        <dbReference type="ARBA" id="ARBA00022991"/>
    </source>
</evidence>
<feature type="modified residue" description="S-(4-hydroxycinnamyl)cysteine" evidence="7">
    <location>
        <position position="89"/>
    </location>
</feature>
<evidence type="ECO:0000256" key="1">
    <source>
        <dbReference type="ARBA" id="ARBA00009132"/>
    </source>
</evidence>
<evidence type="ECO:0000313" key="10">
    <source>
        <dbReference type="EMBL" id="TLU71458.1"/>
    </source>
</evidence>
<keyword evidence="11" id="KW-1185">Reference proteome</keyword>
<dbReference type="RefSeq" id="WP_138327096.1">
    <property type="nucleotide sequence ID" value="NZ_VCDI01000006.1"/>
</dbReference>
<gene>
    <name evidence="10" type="ORF">FE263_16290</name>
</gene>
<dbReference type="PIRSF" id="PIRSF000087">
    <property type="entry name" value="PYP"/>
    <property type="match status" value="1"/>
</dbReference>
<comment type="PTM">
    <text evidence="7">The 4-hydroxycinnamic acid (p-coumaric acid) chromophore is covalently bound via a thioester linkage.</text>
</comment>
<feature type="domain" description="PAS" evidence="9">
    <location>
        <begin position="43"/>
        <end position="83"/>
    </location>
</feature>
<dbReference type="GO" id="GO:0009881">
    <property type="term" value="F:photoreceptor activity"/>
    <property type="evidence" value="ECO:0007669"/>
    <property type="project" value="UniProtKB-KW"/>
</dbReference>
<dbReference type="InterPro" id="IPR013767">
    <property type="entry name" value="PAS_fold"/>
</dbReference>
<dbReference type="AlphaFoldDB" id="A0A5R9JB44"/>
<dbReference type="GO" id="GO:0006355">
    <property type="term" value="P:regulation of DNA-templated transcription"/>
    <property type="evidence" value="ECO:0007669"/>
    <property type="project" value="InterPro"/>
</dbReference>
<keyword evidence="5 7" id="KW-0157">Chromophore</keyword>
<dbReference type="Proteomes" id="UP000305654">
    <property type="component" value="Unassembled WGS sequence"/>
</dbReference>
<feature type="region of interest" description="Disordered" evidence="8">
    <location>
        <begin position="1"/>
        <end position="24"/>
    </location>
</feature>
<keyword evidence="6" id="KW-0675">Receptor</keyword>
<accession>A0A5R9JB44</accession>
<dbReference type="Gene3D" id="3.30.450.20">
    <property type="entry name" value="PAS domain"/>
    <property type="match status" value="1"/>
</dbReference>
<evidence type="ECO:0000256" key="4">
    <source>
        <dbReference type="ARBA" id="ARBA00022606"/>
    </source>
</evidence>
<organism evidence="10 11">
    <name type="scientific">Lichenicoccus roseus</name>
    <dbReference type="NCBI Taxonomy" id="2683649"/>
    <lineage>
        <taxon>Bacteria</taxon>
        <taxon>Pseudomonadati</taxon>
        <taxon>Pseudomonadota</taxon>
        <taxon>Alphaproteobacteria</taxon>
        <taxon>Acetobacterales</taxon>
        <taxon>Acetobacteraceae</taxon>
        <taxon>Lichenicoccus</taxon>
    </lineage>
</organism>
<reference evidence="10 11" key="1">
    <citation type="submission" date="2019-05" db="EMBL/GenBank/DDBJ databases">
        <authorList>
            <person name="Pankratov T."/>
            <person name="Grouzdev D."/>
        </authorList>
    </citation>
    <scope>NUCLEOTIDE SEQUENCE [LARGE SCALE GENOMIC DNA]</scope>
    <source>
        <strain evidence="10 11">KEBCLARHB70R</strain>
    </source>
</reference>
<keyword evidence="3" id="KW-0600">Photoreceptor protein</keyword>
<name>A0A5R9JB44_9PROT</name>
<evidence type="ECO:0000256" key="2">
    <source>
        <dbReference type="ARBA" id="ARBA00019243"/>
    </source>
</evidence>
<dbReference type="OrthoDB" id="8447792at2"/>
<comment type="caution">
    <text evidence="10">The sequence shown here is derived from an EMBL/GenBank/DDBJ whole genome shotgun (WGS) entry which is preliminary data.</text>
</comment>
<evidence type="ECO:0000259" key="9">
    <source>
        <dbReference type="PROSITE" id="PS50112"/>
    </source>
</evidence>
<sequence>MTQTVAEPDVSPGRQETNSRDLPGPFAAPDLFDWLIVAAASDLDTLPYGVIAMDLDGVVLAYNSAESKYAGLGVERVLGRNFFSNVAPCMNNFMVAHRFQTEVDLDVIIDYVLTLRMKPQKVQLRLLKRSDVSRMYLIVQRRT</sequence>
<evidence type="ECO:0000256" key="7">
    <source>
        <dbReference type="PIRSR" id="PIRSR000087-50"/>
    </source>
</evidence>
<comment type="similarity">
    <text evidence="1">Belongs to the photoactive yellow protein family.</text>
</comment>
<dbReference type="InterPro" id="IPR000014">
    <property type="entry name" value="PAS"/>
</dbReference>
<dbReference type="SUPFAM" id="SSF55785">
    <property type="entry name" value="PYP-like sensor domain (PAS domain)"/>
    <property type="match status" value="1"/>
</dbReference>
<dbReference type="InterPro" id="IPR012130">
    <property type="entry name" value="PYP"/>
</dbReference>
<dbReference type="PROSITE" id="PS50112">
    <property type="entry name" value="PAS"/>
    <property type="match status" value="1"/>
</dbReference>
<keyword evidence="4" id="KW-0716">Sensory transduction</keyword>
<proteinExistence type="inferred from homology"/>
<evidence type="ECO:0000256" key="8">
    <source>
        <dbReference type="SAM" id="MobiDB-lite"/>
    </source>
</evidence>
<evidence type="ECO:0000256" key="3">
    <source>
        <dbReference type="ARBA" id="ARBA00022543"/>
    </source>
</evidence>
<evidence type="ECO:0000256" key="6">
    <source>
        <dbReference type="ARBA" id="ARBA00023170"/>
    </source>
</evidence>
<protein>
    <recommendedName>
        <fullName evidence="2">Photoactive yellow protein</fullName>
    </recommendedName>
</protein>
<dbReference type="EMBL" id="VCDI01000006">
    <property type="protein sequence ID" value="TLU71458.1"/>
    <property type="molecule type" value="Genomic_DNA"/>
</dbReference>
<dbReference type="InterPro" id="IPR035965">
    <property type="entry name" value="PAS-like_dom_sf"/>
</dbReference>
<dbReference type="Pfam" id="PF00989">
    <property type="entry name" value="PAS"/>
    <property type="match status" value="1"/>
</dbReference>
<evidence type="ECO:0000313" key="11">
    <source>
        <dbReference type="Proteomes" id="UP000305654"/>
    </source>
</evidence>